<dbReference type="InterPro" id="IPR012292">
    <property type="entry name" value="Globin/Proto"/>
</dbReference>
<reference evidence="1 2" key="1">
    <citation type="submission" date="2018-03" db="EMBL/GenBank/DDBJ databases">
        <authorList>
            <person name="Keele B.F."/>
        </authorList>
    </citation>
    <scope>NUCLEOTIDE SEQUENCE [LARGE SCALE GENOMIC DNA]</scope>
    <source>
        <strain evidence="1 2">CECT 8811</strain>
    </source>
</reference>
<dbReference type="Gene3D" id="1.10.490.10">
    <property type="entry name" value="Globins"/>
    <property type="match status" value="1"/>
</dbReference>
<accession>A0A2R8AKY2</accession>
<dbReference type="EMBL" id="OMOI01000001">
    <property type="protein sequence ID" value="SPF76692.1"/>
    <property type="molecule type" value="Genomic_DNA"/>
</dbReference>
<keyword evidence="2" id="KW-1185">Reference proteome</keyword>
<name>A0A2R8AKY2_9RHOB</name>
<sequence>MDHLTRAQCLHSLDLLVGQEDAFAHAFFPLLFARAPELRVLFGDNIDDPTQQVRVLYRMMMAFAGNDVTLIAGLRLIGFRLAMRGLGADQAELMANTLIGTLKRQLGNSWQSDFAFAWRIEKEDALDAMALGADLMAA</sequence>
<dbReference type="SUPFAM" id="SSF46458">
    <property type="entry name" value="Globin-like"/>
    <property type="match status" value="1"/>
</dbReference>
<dbReference type="OrthoDB" id="3213438at2"/>
<dbReference type="InterPro" id="IPR009050">
    <property type="entry name" value="Globin-like_sf"/>
</dbReference>
<evidence type="ECO:0008006" key="3">
    <source>
        <dbReference type="Google" id="ProtNLM"/>
    </source>
</evidence>
<protein>
    <recommendedName>
        <fullName evidence="3">Globin</fullName>
    </recommendedName>
</protein>
<dbReference type="RefSeq" id="WP_108856670.1">
    <property type="nucleotide sequence ID" value="NZ_OMOI01000001.1"/>
</dbReference>
<dbReference type="GO" id="GO:0020037">
    <property type="term" value="F:heme binding"/>
    <property type="evidence" value="ECO:0007669"/>
    <property type="project" value="InterPro"/>
</dbReference>
<proteinExistence type="predicted"/>
<dbReference type="AlphaFoldDB" id="A0A2R8AKY2"/>
<evidence type="ECO:0000313" key="1">
    <source>
        <dbReference type="EMBL" id="SPF76692.1"/>
    </source>
</evidence>
<dbReference type="Proteomes" id="UP000244911">
    <property type="component" value="Unassembled WGS sequence"/>
</dbReference>
<gene>
    <name evidence="1" type="ORF">ALP8811_01706</name>
</gene>
<organism evidence="1 2">
    <name type="scientific">Aliiroseovarius pelagivivens</name>
    <dbReference type="NCBI Taxonomy" id="1639690"/>
    <lineage>
        <taxon>Bacteria</taxon>
        <taxon>Pseudomonadati</taxon>
        <taxon>Pseudomonadota</taxon>
        <taxon>Alphaproteobacteria</taxon>
        <taxon>Rhodobacterales</taxon>
        <taxon>Paracoccaceae</taxon>
        <taxon>Aliiroseovarius</taxon>
    </lineage>
</organism>
<dbReference type="GO" id="GO:0019825">
    <property type="term" value="F:oxygen binding"/>
    <property type="evidence" value="ECO:0007669"/>
    <property type="project" value="InterPro"/>
</dbReference>
<evidence type="ECO:0000313" key="2">
    <source>
        <dbReference type="Proteomes" id="UP000244911"/>
    </source>
</evidence>